<protein>
    <submittedName>
        <fullName evidence="2">Uncharacterized protein</fullName>
    </submittedName>
</protein>
<dbReference type="AlphaFoldDB" id="A0AAD2D493"/>
<keyword evidence="1" id="KW-0732">Signal</keyword>
<reference evidence="2" key="1">
    <citation type="submission" date="2023-07" db="EMBL/GenBank/DDBJ databases">
        <authorList>
            <consortium name="AG Swart"/>
            <person name="Singh M."/>
            <person name="Singh A."/>
            <person name="Seah K."/>
            <person name="Emmerich C."/>
        </authorList>
    </citation>
    <scope>NUCLEOTIDE SEQUENCE</scope>
    <source>
        <strain evidence="2">DP1</strain>
    </source>
</reference>
<evidence type="ECO:0000256" key="1">
    <source>
        <dbReference type="SAM" id="SignalP"/>
    </source>
</evidence>
<dbReference type="Proteomes" id="UP001295684">
    <property type="component" value="Unassembled WGS sequence"/>
</dbReference>
<evidence type="ECO:0000313" key="2">
    <source>
        <dbReference type="EMBL" id="CAI2380524.1"/>
    </source>
</evidence>
<proteinExistence type="predicted"/>
<comment type="caution">
    <text evidence="2">The sequence shown here is derived from an EMBL/GenBank/DDBJ whole genome shotgun (WGS) entry which is preliminary data.</text>
</comment>
<organism evidence="2 3">
    <name type="scientific">Euplotes crassus</name>
    <dbReference type="NCBI Taxonomy" id="5936"/>
    <lineage>
        <taxon>Eukaryota</taxon>
        <taxon>Sar</taxon>
        <taxon>Alveolata</taxon>
        <taxon>Ciliophora</taxon>
        <taxon>Intramacronucleata</taxon>
        <taxon>Spirotrichea</taxon>
        <taxon>Hypotrichia</taxon>
        <taxon>Euplotida</taxon>
        <taxon>Euplotidae</taxon>
        <taxon>Moneuplotes</taxon>
    </lineage>
</organism>
<evidence type="ECO:0000313" key="3">
    <source>
        <dbReference type="Proteomes" id="UP001295684"/>
    </source>
</evidence>
<feature type="chain" id="PRO_5041998074" evidence="1">
    <location>
        <begin position="17"/>
        <end position="208"/>
    </location>
</feature>
<keyword evidence="3" id="KW-1185">Reference proteome</keyword>
<name>A0AAD2D493_EUPCR</name>
<gene>
    <name evidence="2" type="ORF">ECRASSUSDP1_LOCUS21960</name>
</gene>
<accession>A0AAD2D493</accession>
<dbReference type="EMBL" id="CAMPGE010022486">
    <property type="protein sequence ID" value="CAI2380524.1"/>
    <property type="molecule type" value="Genomic_DNA"/>
</dbReference>
<sequence>MLRTLTILLVFGVTIGTKLDGDCTGNAPCVKISEDLTMEAYTGEDPYLITLHSSSYTPVLNRQGPAMMCAEADENHNVEDGAKAFGYRIYYIPWSGVGEFDEFVSSTISKSPTNETLYWNSDGNTLTEYEIYPTSEERYNHTFSYQFSAETFSLSHFPLSNNSVPSYYVCFGTKSTSFLQSEIDLSSFVRSNVTIPPRKEVNNDLVSS</sequence>
<feature type="signal peptide" evidence="1">
    <location>
        <begin position="1"/>
        <end position="16"/>
    </location>
</feature>